<evidence type="ECO:0000313" key="3">
    <source>
        <dbReference type="Proteomes" id="UP000322873"/>
    </source>
</evidence>
<dbReference type="InterPro" id="IPR056124">
    <property type="entry name" value="DUF7707"/>
</dbReference>
<dbReference type="EMBL" id="VICG01000011">
    <property type="protein sequence ID" value="KAA8567345.1"/>
    <property type="molecule type" value="Genomic_DNA"/>
</dbReference>
<protein>
    <recommendedName>
        <fullName evidence="1">DUF7707 domain-containing protein</fullName>
    </recommendedName>
</protein>
<dbReference type="PANTHER" id="PTHR38118">
    <property type="entry name" value="ANCHORED CELL WALL PROTEIN 11-RELATED"/>
    <property type="match status" value="1"/>
</dbReference>
<sequence>MSGLPCFTSYPLRSPIILSTRQLHHPKGLSTHLQSIIDLFTFQLRQSRLPRSNDANNTIDPNTVDPSLRSQWCTGEINTCGTLCSGDYDSNTCDTSTLNYTCTCSSNGSTPGLQYYLQTMPTFICARRSTRTVLPQERTTPPRQKLCTQAETKNCGKLDPDKYVPAATSSAASSSASATATSSSTATSATASAATSSAAASALNIGREYGTGIFAAGVFGIFGLML</sequence>
<evidence type="ECO:0000259" key="1">
    <source>
        <dbReference type="Pfam" id="PF24808"/>
    </source>
</evidence>
<dbReference type="VEuPathDB" id="FungiDB:MFRU_007g03650"/>
<keyword evidence="3" id="KW-1185">Reference proteome</keyword>
<evidence type="ECO:0000313" key="2">
    <source>
        <dbReference type="EMBL" id="KAA8567345.1"/>
    </source>
</evidence>
<comment type="caution">
    <text evidence="2">The sequence shown here is derived from an EMBL/GenBank/DDBJ whole genome shotgun (WGS) entry which is preliminary data.</text>
</comment>
<accession>A0A5M9JJU5</accession>
<dbReference type="Pfam" id="PF24808">
    <property type="entry name" value="DUF7707"/>
    <property type="match status" value="1"/>
</dbReference>
<proteinExistence type="predicted"/>
<feature type="domain" description="DUF7707" evidence="1">
    <location>
        <begin position="58"/>
        <end position="160"/>
    </location>
</feature>
<dbReference type="AlphaFoldDB" id="A0A5M9JJU5"/>
<reference evidence="2 3" key="1">
    <citation type="submission" date="2019-06" db="EMBL/GenBank/DDBJ databases">
        <title>Genome Sequence of the Brown Rot Fungal Pathogen Monilinia fructicola.</title>
        <authorList>
            <person name="De Miccolis Angelini R.M."/>
            <person name="Landi L."/>
            <person name="Abate D."/>
            <person name="Pollastro S."/>
            <person name="Romanazzi G."/>
            <person name="Faretra F."/>
        </authorList>
    </citation>
    <scope>NUCLEOTIDE SEQUENCE [LARGE SCALE GENOMIC DNA]</scope>
    <source>
        <strain evidence="2 3">Mfrc123</strain>
    </source>
</reference>
<name>A0A5M9JJU5_MONFR</name>
<organism evidence="2 3">
    <name type="scientific">Monilinia fructicola</name>
    <name type="common">Brown rot fungus</name>
    <name type="synonym">Ciboria fructicola</name>
    <dbReference type="NCBI Taxonomy" id="38448"/>
    <lineage>
        <taxon>Eukaryota</taxon>
        <taxon>Fungi</taxon>
        <taxon>Dikarya</taxon>
        <taxon>Ascomycota</taxon>
        <taxon>Pezizomycotina</taxon>
        <taxon>Leotiomycetes</taxon>
        <taxon>Helotiales</taxon>
        <taxon>Sclerotiniaceae</taxon>
        <taxon>Monilinia</taxon>
    </lineage>
</organism>
<gene>
    <name evidence="2" type="ORF">EYC84_010374</name>
</gene>
<dbReference type="Proteomes" id="UP000322873">
    <property type="component" value="Unassembled WGS sequence"/>
</dbReference>
<dbReference type="PANTHER" id="PTHR38118:SF3">
    <property type="entry name" value="ANCHORED CELL WALL PROTEIN 11"/>
    <property type="match status" value="1"/>
</dbReference>